<feature type="non-terminal residue" evidence="1">
    <location>
        <position position="1"/>
    </location>
</feature>
<gene>
    <name evidence="1" type="ORF">MTR67_052177</name>
</gene>
<dbReference type="EMBL" id="CP133623">
    <property type="protein sequence ID" value="WMV58792.1"/>
    <property type="molecule type" value="Genomic_DNA"/>
</dbReference>
<reference evidence="1" key="1">
    <citation type="submission" date="2023-08" db="EMBL/GenBank/DDBJ databases">
        <title>A de novo genome assembly of Solanum verrucosum Schlechtendal, a Mexican diploid species geographically isolated from the other diploid A-genome species in potato relatives.</title>
        <authorList>
            <person name="Hosaka K."/>
        </authorList>
    </citation>
    <scope>NUCLEOTIDE SEQUENCE</scope>
    <source>
        <tissue evidence="1">Young leaves</tissue>
    </source>
</reference>
<dbReference type="Proteomes" id="UP001234989">
    <property type="component" value="Chromosome 12"/>
</dbReference>
<accession>A0AAF0V5R0</accession>
<proteinExistence type="predicted"/>
<evidence type="ECO:0000313" key="2">
    <source>
        <dbReference type="Proteomes" id="UP001234989"/>
    </source>
</evidence>
<sequence length="112" mass="12119">LVYYGTLESNSYKGEENVLDEESCSAMNVNAGTLIYEYQRPSCMSIGTRSSLMKDHKGMVGIDATSKDAYIPGQSGRVLFAALVSSQVYCKEEQGFQIAKGCEGVGLETPSK</sequence>
<organism evidence="1 2">
    <name type="scientific">Solanum verrucosum</name>
    <dbReference type="NCBI Taxonomy" id="315347"/>
    <lineage>
        <taxon>Eukaryota</taxon>
        <taxon>Viridiplantae</taxon>
        <taxon>Streptophyta</taxon>
        <taxon>Embryophyta</taxon>
        <taxon>Tracheophyta</taxon>
        <taxon>Spermatophyta</taxon>
        <taxon>Magnoliopsida</taxon>
        <taxon>eudicotyledons</taxon>
        <taxon>Gunneridae</taxon>
        <taxon>Pentapetalae</taxon>
        <taxon>asterids</taxon>
        <taxon>lamiids</taxon>
        <taxon>Solanales</taxon>
        <taxon>Solanaceae</taxon>
        <taxon>Solanoideae</taxon>
        <taxon>Solaneae</taxon>
        <taxon>Solanum</taxon>
    </lineage>
</organism>
<evidence type="ECO:0000313" key="1">
    <source>
        <dbReference type="EMBL" id="WMV58792.1"/>
    </source>
</evidence>
<name>A0AAF0V5R0_SOLVR</name>
<dbReference type="AlphaFoldDB" id="A0AAF0V5R0"/>
<protein>
    <submittedName>
        <fullName evidence="1">Uncharacterized protein</fullName>
    </submittedName>
</protein>
<keyword evidence="2" id="KW-1185">Reference proteome</keyword>